<dbReference type="Pfam" id="PF14315">
    <property type="entry name" value="DUF4380"/>
    <property type="match status" value="1"/>
</dbReference>
<dbReference type="InterPro" id="IPR025488">
    <property type="entry name" value="DUF4380"/>
</dbReference>
<dbReference type="OrthoDB" id="6384861at2"/>
<accession>A0A1G7UKW6</accession>
<protein>
    <recommendedName>
        <fullName evidence="4">DUF4380 domain-containing protein</fullName>
    </recommendedName>
</protein>
<feature type="signal peptide" evidence="1">
    <location>
        <begin position="1"/>
        <end position="16"/>
    </location>
</feature>
<keyword evidence="1" id="KW-0732">Signal</keyword>
<evidence type="ECO:0000256" key="1">
    <source>
        <dbReference type="SAM" id="SignalP"/>
    </source>
</evidence>
<keyword evidence="3" id="KW-1185">Reference proteome</keyword>
<dbReference type="Proteomes" id="UP000198748">
    <property type="component" value="Unassembled WGS sequence"/>
</dbReference>
<reference evidence="3" key="1">
    <citation type="submission" date="2016-10" db="EMBL/GenBank/DDBJ databases">
        <authorList>
            <person name="Varghese N."/>
            <person name="Submissions S."/>
        </authorList>
    </citation>
    <scope>NUCLEOTIDE SEQUENCE [LARGE SCALE GENOMIC DNA]</scope>
    <source>
        <strain evidence="3">DSM 25329</strain>
    </source>
</reference>
<evidence type="ECO:0000313" key="3">
    <source>
        <dbReference type="Proteomes" id="UP000198748"/>
    </source>
</evidence>
<evidence type="ECO:0000313" key="2">
    <source>
        <dbReference type="EMBL" id="SDG48156.1"/>
    </source>
</evidence>
<evidence type="ECO:0008006" key="4">
    <source>
        <dbReference type="Google" id="ProtNLM"/>
    </source>
</evidence>
<gene>
    <name evidence="2" type="ORF">SAMN04487996_11933</name>
</gene>
<dbReference type="AlphaFoldDB" id="A0A1G7UKW6"/>
<proteinExistence type="predicted"/>
<dbReference type="EMBL" id="FNAN01000019">
    <property type="protein sequence ID" value="SDG48156.1"/>
    <property type="molecule type" value="Genomic_DNA"/>
</dbReference>
<organism evidence="2 3">
    <name type="scientific">Dyadobacter soli</name>
    <dbReference type="NCBI Taxonomy" id="659014"/>
    <lineage>
        <taxon>Bacteria</taxon>
        <taxon>Pseudomonadati</taxon>
        <taxon>Bacteroidota</taxon>
        <taxon>Cytophagia</taxon>
        <taxon>Cytophagales</taxon>
        <taxon>Spirosomataceae</taxon>
        <taxon>Dyadobacter</taxon>
    </lineage>
</organism>
<sequence>MTAFKIGFMAACYCLAACLASFGQKSVVPETANGRYSVTLNGQVMKIDPAKGGRITSLTMDGTDFLTDSTVNDFNWGSTFWLSPQSDWNWPPSPEIDNKPYQAKVQGNAVVLTSMKDRKSGIVVIKEISSNADNQSFNLKFTIRNESDREQRVAPWEVTRVHTGGTAFFPKGKDNARGGLLSSTSVSDGIFWYVYQKEKLPVKGDRQIYADGAEGWLAQLNGDRILIKKFPDITPEQTAPKEGEVELFASEVTATNPGYVEIEHQGAYTALKPGASFGWITTWFLRKLPAGIDPSPGSRSLVDYVRKVVK</sequence>
<feature type="chain" id="PRO_5011483782" description="DUF4380 domain-containing protein" evidence="1">
    <location>
        <begin position="17"/>
        <end position="310"/>
    </location>
</feature>
<dbReference type="RefSeq" id="WP_090156229.1">
    <property type="nucleotide sequence ID" value="NZ_FNAN01000019.1"/>
</dbReference>
<name>A0A1G7UKW6_9BACT</name>
<dbReference type="STRING" id="659014.SAMN04487996_11933"/>